<feature type="transmembrane region" description="Helical" evidence="1">
    <location>
        <begin position="6"/>
        <end position="25"/>
    </location>
</feature>
<evidence type="ECO:0000313" key="2">
    <source>
        <dbReference type="EMBL" id="PIS43150.1"/>
    </source>
</evidence>
<keyword evidence="1" id="KW-0472">Membrane</keyword>
<protein>
    <submittedName>
        <fullName evidence="2">Uncharacterized protein</fullName>
    </submittedName>
</protein>
<dbReference type="AlphaFoldDB" id="A0A2H0YXD7"/>
<sequence>MNASRGFSLIEIIISIFFVGVTLLLL</sequence>
<dbReference type="InterPro" id="IPR012902">
    <property type="entry name" value="N_methyl_site"/>
</dbReference>
<accession>A0A2H0YXD7</accession>
<dbReference type="PROSITE" id="PS00409">
    <property type="entry name" value="PROKAR_NTER_METHYL"/>
    <property type="match status" value="1"/>
</dbReference>
<organism evidence="2 3">
    <name type="scientific">Candidatus Kaiserbacteria bacterium CG08_land_8_20_14_0_20_50_21</name>
    <dbReference type="NCBI Taxonomy" id="1974604"/>
    <lineage>
        <taxon>Bacteria</taxon>
        <taxon>Candidatus Kaiseribacteriota</taxon>
    </lineage>
</organism>
<dbReference type="Proteomes" id="UP000228687">
    <property type="component" value="Unassembled WGS sequence"/>
</dbReference>
<dbReference type="NCBIfam" id="TIGR02532">
    <property type="entry name" value="IV_pilin_GFxxxE"/>
    <property type="match status" value="1"/>
</dbReference>
<evidence type="ECO:0000256" key="1">
    <source>
        <dbReference type="SAM" id="Phobius"/>
    </source>
</evidence>
<dbReference type="EMBL" id="PEXT01000060">
    <property type="protein sequence ID" value="PIS43150.1"/>
    <property type="molecule type" value="Genomic_DNA"/>
</dbReference>
<keyword evidence="1" id="KW-1133">Transmembrane helix</keyword>
<proteinExistence type="predicted"/>
<dbReference type="Pfam" id="PF07963">
    <property type="entry name" value="N_methyl"/>
    <property type="match status" value="1"/>
</dbReference>
<evidence type="ECO:0000313" key="3">
    <source>
        <dbReference type="Proteomes" id="UP000228687"/>
    </source>
</evidence>
<keyword evidence="1" id="KW-0812">Transmembrane</keyword>
<gene>
    <name evidence="2" type="ORF">COT23_02895</name>
</gene>
<name>A0A2H0YXD7_9BACT</name>
<comment type="caution">
    <text evidence="2">The sequence shown here is derived from an EMBL/GenBank/DDBJ whole genome shotgun (WGS) entry which is preliminary data.</text>
</comment>
<reference evidence="3" key="1">
    <citation type="submission" date="2017-09" db="EMBL/GenBank/DDBJ databases">
        <title>Depth-based differentiation of microbial function through sediment-hosted aquifers and enrichment of novel symbionts in the deep terrestrial subsurface.</title>
        <authorList>
            <person name="Probst A.J."/>
            <person name="Ladd B."/>
            <person name="Jarett J.K."/>
            <person name="Geller-Mcgrath D.E."/>
            <person name="Sieber C.M.K."/>
            <person name="Emerson J.B."/>
            <person name="Anantharaman K."/>
            <person name="Thomas B.C."/>
            <person name="Malmstrom R."/>
            <person name="Stieglmeier M."/>
            <person name="Klingl A."/>
            <person name="Woyke T."/>
            <person name="Ryan C.M."/>
            <person name="Banfield J.F."/>
        </authorList>
    </citation>
    <scope>NUCLEOTIDE SEQUENCE [LARGE SCALE GENOMIC DNA]</scope>
</reference>